<accession>A0A976QSA0</accession>
<name>A0A976QSA0_THEOR</name>
<dbReference type="InterPro" id="IPR001780">
    <property type="entry name" value="Ribosomal_eL33"/>
</dbReference>
<reference evidence="4" key="1">
    <citation type="submission" date="2022-07" db="EMBL/GenBank/DDBJ databases">
        <title>Evaluation of T. orientalis genome assembly methods using nanopore sequencing and analysis of variation between genomes.</title>
        <authorList>
            <person name="Yam J."/>
            <person name="Micallef M.L."/>
            <person name="Liu M."/>
            <person name="Djordjevic S.P."/>
            <person name="Bogema D.R."/>
            <person name="Jenkins C."/>
        </authorList>
    </citation>
    <scope>NUCLEOTIDE SEQUENCE</scope>
    <source>
        <strain evidence="4">Fish Creek</strain>
    </source>
</reference>
<dbReference type="OrthoDB" id="504467at2759"/>
<dbReference type="GO" id="GO:1990904">
    <property type="term" value="C:ribonucleoprotein complex"/>
    <property type="evidence" value="ECO:0007669"/>
    <property type="project" value="UniProtKB-KW"/>
</dbReference>
<evidence type="ECO:0000256" key="2">
    <source>
        <dbReference type="ARBA" id="ARBA00022980"/>
    </source>
</evidence>
<keyword evidence="2 4" id="KW-0689">Ribosomal protein</keyword>
<dbReference type="HAMAP" id="MF_00573">
    <property type="entry name" value="Ribosomal_eL33"/>
    <property type="match status" value="1"/>
</dbReference>
<dbReference type="Pfam" id="PF01247">
    <property type="entry name" value="Ribosomal_L35Ae"/>
    <property type="match status" value="1"/>
</dbReference>
<dbReference type="GO" id="GO:0006412">
    <property type="term" value="P:translation"/>
    <property type="evidence" value="ECO:0007669"/>
    <property type="project" value="InterPro"/>
</dbReference>
<protein>
    <submittedName>
        <fullName evidence="4">60S ribosomal protein L35a</fullName>
    </submittedName>
</protein>
<gene>
    <name evidence="4" type="primary">RPL35AA</name>
    <name evidence="4" type="ORF">MACJ_001955</name>
</gene>
<sequence>MVDNVKKTRSKKEPVRLYTRAVFLGYKRSKVNQDQKSSLLRLEGVNTREETSFYLGKRVAYVYKAKTLKNGKKHRVVWGKVTRPHGNGGVVRAKFKKNLPPKAMGHRVRVFLYPSNL</sequence>
<dbReference type="EMBL" id="CP056066">
    <property type="protein sequence ID" value="UKJ88711.2"/>
    <property type="molecule type" value="Genomic_DNA"/>
</dbReference>
<dbReference type="GO" id="GO:0005840">
    <property type="term" value="C:ribosome"/>
    <property type="evidence" value="ECO:0007669"/>
    <property type="project" value="UniProtKB-KW"/>
</dbReference>
<dbReference type="PROSITE" id="PS01105">
    <property type="entry name" value="RIBOSOMAL_L35AE"/>
    <property type="match status" value="1"/>
</dbReference>
<evidence type="ECO:0000256" key="3">
    <source>
        <dbReference type="ARBA" id="ARBA00023274"/>
    </source>
</evidence>
<evidence type="ECO:0000256" key="1">
    <source>
        <dbReference type="ARBA" id="ARBA00009269"/>
    </source>
</evidence>
<organism evidence="4 5">
    <name type="scientific">Theileria orientalis</name>
    <dbReference type="NCBI Taxonomy" id="68886"/>
    <lineage>
        <taxon>Eukaryota</taxon>
        <taxon>Sar</taxon>
        <taxon>Alveolata</taxon>
        <taxon>Apicomplexa</taxon>
        <taxon>Aconoidasida</taxon>
        <taxon>Piroplasmida</taxon>
        <taxon>Theileriidae</taxon>
        <taxon>Theileria</taxon>
    </lineage>
</organism>
<dbReference type="InterPro" id="IPR038661">
    <property type="entry name" value="Ribosomal_eL33_sf"/>
</dbReference>
<comment type="similarity">
    <text evidence="1">Belongs to the eukaryotic ribosomal protein eL33 family.</text>
</comment>
<keyword evidence="3" id="KW-0687">Ribonucleoprotein</keyword>
<dbReference type="InterPro" id="IPR009000">
    <property type="entry name" value="Transl_B-barrel_sf"/>
</dbReference>
<dbReference type="GO" id="GO:0003735">
    <property type="term" value="F:structural constituent of ribosome"/>
    <property type="evidence" value="ECO:0007669"/>
    <property type="project" value="InterPro"/>
</dbReference>
<proteinExistence type="inferred from homology"/>
<dbReference type="InterPro" id="IPR018266">
    <property type="entry name" value="Ribosomal_eL33_CS"/>
</dbReference>
<dbReference type="Gene3D" id="2.40.10.190">
    <property type="entry name" value="translation elongation factor selb, chain A, domain 4"/>
    <property type="match status" value="1"/>
</dbReference>
<evidence type="ECO:0000313" key="4">
    <source>
        <dbReference type="EMBL" id="UKJ88711.2"/>
    </source>
</evidence>
<dbReference type="Proteomes" id="UP000244803">
    <property type="component" value="Chromosome 3"/>
</dbReference>
<evidence type="ECO:0000313" key="5">
    <source>
        <dbReference type="Proteomes" id="UP000244803"/>
    </source>
</evidence>
<dbReference type="FunFam" id="2.40.10.190:FF:000001">
    <property type="entry name" value="60S ribosomal protein L35a"/>
    <property type="match status" value="1"/>
</dbReference>
<dbReference type="SUPFAM" id="SSF50447">
    <property type="entry name" value="Translation proteins"/>
    <property type="match status" value="1"/>
</dbReference>
<dbReference type="PANTHER" id="PTHR10902">
    <property type="entry name" value="60S RIBOSOMAL PROTEIN L35A"/>
    <property type="match status" value="1"/>
</dbReference>
<dbReference type="AlphaFoldDB" id="A0A976QSA0"/>